<evidence type="ECO:0000313" key="2">
    <source>
        <dbReference type="EMBL" id="KAJ7767689.1"/>
    </source>
</evidence>
<feature type="chain" id="PRO_5042152550" description="Secreted protein" evidence="1">
    <location>
        <begin position="21"/>
        <end position="121"/>
    </location>
</feature>
<dbReference type="AlphaFoldDB" id="A0AAD7NMK7"/>
<proteinExistence type="predicted"/>
<gene>
    <name evidence="2" type="ORF">B0H16DRAFT_335768</name>
</gene>
<evidence type="ECO:0008006" key="4">
    <source>
        <dbReference type="Google" id="ProtNLM"/>
    </source>
</evidence>
<dbReference type="EMBL" id="JARKIB010000021">
    <property type="protein sequence ID" value="KAJ7767689.1"/>
    <property type="molecule type" value="Genomic_DNA"/>
</dbReference>
<keyword evidence="3" id="KW-1185">Reference proteome</keyword>
<keyword evidence="1" id="KW-0732">Signal</keyword>
<evidence type="ECO:0000313" key="3">
    <source>
        <dbReference type="Proteomes" id="UP001215598"/>
    </source>
</evidence>
<organism evidence="2 3">
    <name type="scientific">Mycena metata</name>
    <dbReference type="NCBI Taxonomy" id="1033252"/>
    <lineage>
        <taxon>Eukaryota</taxon>
        <taxon>Fungi</taxon>
        <taxon>Dikarya</taxon>
        <taxon>Basidiomycota</taxon>
        <taxon>Agaricomycotina</taxon>
        <taxon>Agaricomycetes</taxon>
        <taxon>Agaricomycetidae</taxon>
        <taxon>Agaricales</taxon>
        <taxon>Marasmiineae</taxon>
        <taxon>Mycenaceae</taxon>
        <taxon>Mycena</taxon>
    </lineage>
</organism>
<name>A0AAD7NMK7_9AGAR</name>
<accession>A0AAD7NMK7</accession>
<dbReference type="Proteomes" id="UP001215598">
    <property type="component" value="Unassembled WGS sequence"/>
</dbReference>
<reference evidence="2" key="1">
    <citation type="submission" date="2023-03" db="EMBL/GenBank/DDBJ databases">
        <title>Massive genome expansion in bonnet fungi (Mycena s.s.) driven by repeated elements and novel gene families across ecological guilds.</title>
        <authorList>
            <consortium name="Lawrence Berkeley National Laboratory"/>
            <person name="Harder C.B."/>
            <person name="Miyauchi S."/>
            <person name="Viragh M."/>
            <person name="Kuo A."/>
            <person name="Thoen E."/>
            <person name="Andreopoulos B."/>
            <person name="Lu D."/>
            <person name="Skrede I."/>
            <person name="Drula E."/>
            <person name="Henrissat B."/>
            <person name="Morin E."/>
            <person name="Kohler A."/>
            <person name="Barry K."/>
            <person name="LaButti K."/>
            <person name="Morin E."/>
            <person name="Salamov A."/>
            <person name="Lipzen A."/>
            <person name="Mereny Z."/>
            <person name="Hegedus B."/>
            <person name="Baldrian P."/>
            <person name="Stursova M."/>
            <person name="Weitz H."/>
            <person name="Taylor A."/>
            <person name="Grigoriev I.V."/>
            <person name="Nagy L.G."/>
            <person name="Martin F."/>
            <person name="Kauserud H."/>
        </authorList>
    </citation>
    <scope>NUCLEOTIDE SEQUENCE</scope>
    <source>
        <strain evidence="2">CBHHK182m</strain>
    </source>
</reference>
<feature type="signal peptide" evidence="1">
    <location>
        <begin position="1"/>
        <end position="20"/>
    </location>
</feature>
<evidence type="ECO:0000256" key="1">
    <source>
        <dbReference type="SAM" id="SignalP"/>
    </source>
</evidence>
<comment type="caution">
    <text evidence="2">The sequence shown here is derived from an EMBL/GenBank/DDBJ whole genome shotgun (WGS) entry which is preliminary data.</text>
</comment>
<protein>
    <recommendedName>
        <fullName evidence="4">Secreted protein</fullName>
    </recommendedName>
</protein>
<sequence>MKECVLSDLLVLICLNCSTARQSDRVYGGSPLRRWHGGYRGDMHRCVMFSSFSSLLNMSFVLSSHTSSVQQFLGTSLCYPLLPSPASPLPLIHPHALLHICRPSCYLRGIQLRFCTSNLSL</sequence>